<feature type="chain" id="PRO_5046398057" description="Ig-like domain repeat protein" evidence="1">
    <location>
        <begin position="30"/>
        <end position="349"/>
    </location>
</feature>
<dbReference type="Proteomes" id="UP001589890">
    <property type="component" value="Unassembled WGS sequence"/>
</dbReference>
<proteinExistence type="predicted"/>
<dbReference type="RefSeq" id="WP_380043269.1">
    <property type="nucleotide sequence ID" value="NZ_JBHLTC010000001.1"/>
</dbReference>
<accession>A0ABV6QDB3</accession>
<dbReference type="InterPro" id="IPR006311">
    <property type="entry name" value="TAT_signal"/>
</dbReference>
<evidence type="ECO:0000313" key="3">
    <source>
        <dbReference type="Proteomes" id="UP001589890"/>
    </source>
</evidence>
<evidence type="ECO:0000256" key="1">
    <source>
        <dbReference type="SAM" id="SignalP"/>
    </source>
</evidence>
<gene>
    <name evidence="2" type="ORF">ACFFGN_00855</name>
</gene>
<organism evidence="2 3">
    <name type="scientific">Kribbella deserti</name>
    <dbReference type="NCBI Taxonomy" id="1926257"/>
    <lineage>
        <taxon>Bacteria</taxon>
        <taxon>Bacillati</taxon>
        <taxon>Actinomycetota</taxon>
        <taxon>Actinomycetes</taxon>
        <taxon>Propionibacteriales</taxon>
        <taxon>Kribbellaceae</taxon>
        <taxon>Kribbella</taxon>
    </lineage>
</organism>
<protein>
    <recommendedName>
        <fullName evidence="4">Ig-like domain repeat protein</fullName>
    </recommendedName>
</protein>
<feature type="signal peptide" evidence="1">
    <location>
        <begin position="1"/>
        <end position="29"/>
    </location>
</feature>
<evidence type="ECO:0000313" key="2">
    <source>
        <dbReference type="EMBL" id="MFC0622591.1"/>
    </source>
</evidence>
<name>A0ABV6QDB3_9ACTN</name>
<evidence type="ECO:0008006" key="4">
    <source>
        <dbReference type="Google" id="ProtNLM"/>
    </source>
</evidence>
<keyword evidence="1" id="KW-0732">Signal</keyword>
<comment type="caution">
    <text evidence="2">The sequence shown here is derived from an EMBL/GenBank/DDBJ whole genome shotgun (WGS) entry which is preliminary data.</text>
</comment>
<keyword evidence="3" id="KW-1185">Reference proteome</keyword>
<sequence>MKTRTRLLATSAAAVLAATTLGTVAPAQASPHALQTPQALQASQAELPCMEGAMGKGYVINYAISNTQTSSKMYLTFWAQDGEAPSDPPSQRFVSRPDGSKKHTVTFNFGHASGGSPTIAYGNDTYSYGPDDAGTWILYDKAGKPWRRYAAVWATRFTAPPAPRVVTAGTRVTINHQLLASTATSAMVGVPGNRTVSLRTPANTFTNLSTVAGSTGKSSVTYTATSNRTIDAWYNGRVTCKSYNNASSAPQIVNVRRKITRTVSDSTPAVGQYVKVTGTVFPAANGQKVYLQRWNGSQFVNLVAVGTTSGKYTTYFKPATKGTHILRLFTAADSWNVASISPNVSVSAH</sequence>
<dbReference type="EMBL" id="JBHLTC010000001">
    <property type="protein sequence ID" value="MFC0622591.1"/>
    <property type="molecule type" value="Genomic_DNA"/>
</dbReference>
<dbReference type="PROSITE" id="PS51318">
    <property type="entry name" value="TAT"/>
    <property type="match status" value="1"/>
</dbReference>
<reference evidence="2 3" key="1">
    <citation type="submission" date="2024-09" db="EMBL/GenBank/DDBJ databases">
        <authorList>
            <person name="Sun Q."/>
            <person name="Mori K."/>
        </authorList>
    </citation>
    <scope>NUCLEOTIDE SEQUENCE [LARGE SCALE GENOMIC DNA]</scope>
    <source>
        <strain evidence="2 3">CGMCC 1.15906</strain>
    </source>
</reference>